<reference evidence="2" key="2">
    <citation type="submission" date="2025-08" db="UniProtKB">
        <authorList>
            <consortium name="RefSeq"/>
        </authorList>
    </citation>
    <scope>IDENTIFICATION</scope>
    <source>
        <tissue evidence="2">Leaf</tissue>
    </source>
</reference>
<dbReference type="Proteomes" id="UP000087766">
    <property type="component" value="Chromosome 11"/>
</dbReference>
<accession>A0A1S3VPV4</accession>
<dbReference type="KEGG" id="vra:106777194"/>
<proteinExistence type="predicted"/>
<evidence type="ECO:0000313" key="1">
    <source>
        <dbReference type="Proteomes" id="UP000087766"/>
    </source>
</evidence>
<dbReference type="InterPro" id="IPR052927">
    <property type="entry name" value="DCC_oxidoreductase"/>
</dbReference>
<protein>
    <submittedName>
        <fullName evidence="2">Uncharacterized protein LOC106777194</fullName>
    </submittedName>
</protein>
<reference evidence="1" key="1">
    <citation type="journal article" date="2014" name="Nat. Commun.">
        <title>Genome sequence of mungbean and insights into evolution within Vigna species.</title>
        <authorList>
            <person name="Kang Y.J."/>
            <person name="Kim S.K."/>
            <person name="Kim M.Y."/>
            <person name="Lestari P."/>
            <person name="Kim K.H."/>
            <person name="Ha B.K."/>
            <person name="Jun T.H."/>
            <person name="Hwang W.J."/>
            <person name="Lee T."/>
            <person name="Lee J."/>
            <person name="Shim S."/>
            <person name="Yoon M.Y."/>
            <person name="Jang Y.E."/>
            <person name="Han K.S."/>
            <person name="Taeprayoon P."/>
            <person name="Yoon N."/>
            <person name="Somta P."/>
            <person name="Tanya P."/>
            <person name="Kim K.S."/>
            <person name="Gwag J.G."/>
            <person name="Moon J.K."/>
            <person name="Lee Y.H."/>
            <person name="Park B.S."/>
            <person name="Bombarely A."/>
            <person name="Doyle J.J."/>
            <person name="Jackson S.A."/>
            <person name="Schafleitner R."/>
            <person name="Srinives P."/>
            <person name="Varshney R.K."/>
            <person name="Lee S.H."/>
        </authorList>
    </citation>
    <scope>NUCLEOTIDE SEQUENCE [LARGE SCALE GENOMIC DNA]</scope>
    <source>
        <strain evidence="1">cv. VC1973A</strain>
    </source>
</reference>
<dbReference type="InterPro" id="IPR007263">
    <property type="entry name" value="DCC1-like"/>
</dbReference>
<evidence type="ECO:0000313" key="2">
    <source>
        <dbReference type="RefSeq" id="XP_014520222.1"/>
    </source>
</evidence>
<dbReference type="PANTHER" id="PTHR33639:SF1">
    <property type="entry name" value="T23E23.25"/>
    <property type="match status" value="1"/>
</dbReference>
<dbReference type="OrthoDB" id="1921868at2759"/>
<dbReference type="AlphaFoldDB" id="A0A1S3VPV4"/>
<dbReference type="PANTHER" id="PTHR33639">
    <property type="entry name" value="THIOL-DISULFIDE OXIDOREDUCTASE DCC"/>
    <property type="match status" value="1"/>
</dbReference>
<keyword evidence="1" id="KW-1185">Reference proteome</keyword>
<dbReference type="Pfam" id="PF04134">
    <property type="entry name" value="DCC1-like"/>
    <property type="match status" value="1"/>
</dbReference>
<name>A0A1S3VPV4_VIGRR</name>
<gene>
    <name evidence="2" type="primary">LOC106777194</name>
</gene>
<organism evidence="1 2">
    <name type="scientific">Vigna radiata var. radiata</name>
    <name type="common">Mung bean</name>
    <name type="synonym">Phaseolus aureus</name>
    <dbReference type="NCBI Taxonomy" id="3916"/>
    <lineage>
        <taxon>Eukaryota</taxon>
        <taxon>Viridiplantae</taxon>
        <taxon>Streptophyta</taxon>
        <taxon>Embryophyta</taxon>
        <taxon>Tracheophyta</taxon>
        <taxon>Spermatophyta</taxon>
        <taxon>Magnoliopsida</taxon>
        <taxon>eudicotyledons</taxon>
        <taxon>Gunneridae</taxon>
        <taxon>Pentapetalae</taxon>
        <taxon>rosids</taxon>
        <taxon>fabids</taxon>
        <taxon>Fabales</taxon>
        <taxon>Fabaceae</taxon>
        <taxon>Papilionoideae</taxon>
        <taxon>50 kb inversion clade</taxon>
        <taxon>NPAAA clade</taxon>
        <taxon>indigoferoid/millettioid clade</taxon>
        <taxon>Phaseoleae</taxon>
        <taxon>Vigna</taxon>
    </lineage>
</organism>
<dbReference type="RefSeq" id="XP_014520222.1">
    <property type="nucleotide sequence ID" value="XM_014664736.2"/>
</dbReference>
<dbReference type="GeneID" id="106777194"/>
<dbReference type="GO" id="GO:0015035">
    <property type="term" value="F:protein-disulfide reductase activity"/>
    <property type="evidence" value="ECO:0007669"/>
    <property type="project" value="InterPro"/>
</dbReference>
<sequence length="191" mass="22522">MMNVRMKRELTSLIKTPIERRWCNGLRCFSSVSSNWKGVIPTLLQPRVLLYDAVSLFCHRGVKWVIRADKYKRIKFCCVQSDAAEPYLRACGLDREDVIRRMLFVEGLNEYSQGSTAALRVLSYLPRPYSALSSLWVIPTPLRDAVYDYAAKQRYEWLGRAQDYLVLREKDLLERFIDREELMRRAQDLEF</sequence>